<dbReference type="GO" id="GO:0061191">
    <property type="term" value="P:positive regulation of vacuole fusion, non-autophagic"/>
    <property type="evidence" value="ECO:0007669"/>
    <property type="project" value="EnsemblFungi"/>
</dbReference>
<dbReference type="PROSITE" id="PS51745">
    <property type="entry name" value="PB1"/>
    <property type="match status" value="1"/>
</dbReference>
<feature type="compositionally biased region" description="Polar residues" evidence="4">
    <location>
        <begin position="22"/>
        <end position="32"/>
    </location>
</feature>
<dbReference type="InterPro" id="IPR001683">
    <property type="entry name" value="PX_dom"/>
</dbReference>
<evidence type="ECO:0000256" key="4">
    <source>
        <dbReference type="SAM" id="MobiDB-lite"/>
    </source>
</evidence>
<dbReference type="EMBL" id="HE576753">
    <property type="protein sequence ID" value="CCC68306.1"/>
    <property type="molecule type" value="Genomic_DNA"/>
</dbReference>
<dbReference type="OMA" id="FICAHHN"/>
<dbReference type="GO" id="GO:0043332">
    <property type="term" value="C:mating projection tip"/>
    <property type="evidence" value="ECO:0007669"/>
    <property type="project" value="TreeGrafter"/>
</dbReference>
<proteinExistence type="predicted"/>
<dbReference type="Gene3D" id="3.10.20.90">
    <property type="entry name" value="Phosphatidylinositol 3-kinase Catalytic Subunit, Chain A, domain 1"/>
    <property type="match status" value="1"/>
</dbReference>
<evidence type="ECO:0000313" key="8">
    <source>
        <dbReference type="EMBL" id="CCC68306.1"/>
    </source>
</evidence>
<dbReference type="InterPro" id="IPR051228">
    <property type="entry name" value="NADPH_Oxidase/PX-Domain"/>
</dbReference>
<dbReference type="Pfam" id="PF00787">
    <property type="entry name" value="PX"/>
    <property type="match status" value="1"/>
</dbReference>
<dbReference type="PANTHER" id="PTHR15706">
    <property type="entry name" value="SH3 MULTIPLE DOMAIN"/>
    <property type="match status" value="1"/>
</dbReference>
<dbReference type="CDD" id="cd06890">
    <property type="entry name" value="PX_Bem1p"/>
    <property type="match status" value="1"/>
</dbReference>
<keyword evidence="9" id="KW-1185">Reference proteome</keyword>
<keyword evidence="1 3" id="KW-0728">SH3 domain</keyword>
<dbReference type="KEGG" id="ncs:NCAS_0B02220"/>
<protein>
    <recommendedName>
        <fullName evidence="10">Bud emergence protein 1</fullName>
    </recommendedName>
</protein>
<dbReference type="PANTHER" id="PTHR15706:SF2">
    <property type="entry name" value="SH3 AND PX DOMAIN-CONTAINING PROTEIN 2A"/>
    <property type="match status" value="1"/>
</dbReference>
<evidence type="ECO:0000256" key="2">
    <source>
        <dbReference type="ARBA" id="ARBA00022737"/>
    </source>
</evidence>
<dbReference type="GO" id="GO:0005938">
    <property type="term" value="C:cell cortex"/>
    <property type="evidence" value="ECO:0007669"/>
    <property type="project" value="EnsemblFungi"/>
</dbReference>
<dbReference type="CDD" id="cd11879">
    <property type="entry name" value="SH3_Bem1p_2"/>
    <property type="match status" value="1"/>
</dbReference>
<feature type="domain" description="SH3" evidence="5">
    <location>
        <begin position="155"/>
        <end position="217"/>
    </location>
</feature>
<dbReference type="Proteomes" id="UP000001640">
    <property type="component" value="Chromosome 2"/>
</dbReference>
<dbReference type="AlphaFoldDB" id="G0VBI0"/>
<dbReference type="OrthoDB" id="548867at2759"/>
<dbReference type="FunCoup" id="G0VBI0">
    <property type="interactions" value="234"/>
</dbReference>
<gene>
    <name evidence="8" type="primary">NCAS0B02220</name>
    <name evidence="8" type="ordered locus">NCAS_0B02220</name>
</gene>
<dbReference type="Gene3D" id="2.30.30.40">
    <property type="entry name" value="SH3 Domains"/>
    <property type="match status" value="2"/>
</dbReference>
<dbReference type="GO" id="GO:0005935">
    <property type="term" value="C:cellular bud neck"/>
    <property type="evidence" value="ECO:0007669"/>
    <property type="project" value="EnsemblFungi"/>
</dbReference>
<dbReference type="eggNOG" id="KOG4773">
    <property type="taxonomic scope" value="Eukaryota"/>
</dbReference>
<organism evidence="8 9">
    <name type="scientific">Naumovozyma castellii</name>
    <name type="common">Yeast</name>
    <name type="synonym">Saccharomyces castellii</name>
    <dbReference type="NCBI Taxonomy" id="27288"/>
    <lineage>
        <taxon>Eukaryota</taxon>
        <taxon>Fungi</taxon>
        <taxon>Dikarya</taxon>
        <taxon>Ascomycota</taxon>
        <taxon>Saccharomycotina</taxon>
        <taxon>Saccharomycetes</taxon>
        <taxon>Saccharomycetales</taxon>
        <taxon>Saccharomycetaceae</taxon>
        <taxon>Naumovozyma</taxon>
    </lineage>
</organism>
<name>G0VBI0_NAUCA</name>
<feature type="region of interest" description="Disordered" evidence="4">
    <location>
        <begin position="1"/>
        <end position="32"/>
    </location>
</feature>
<dbReference type="FunFam" id="2.30.30.40:FF:000093">
    <property type="entry name" value="Protein kinase activator Bem1"/>
    <property type="match status" value="1"/>
</dbReference>
<dbReference type="GO" id="GO:0000753">
    <property type="term" value="P:cell morphogenesis involved in conjugation with cellular fusion"/>
    <property type="evidence" value="ECO:0007669"/>
    <property type="project" value="EnsemblFungi"/>
</dbReference>
<dbReference type="GeneID" id="96901866"/>
<evidence type="ECO:0000313" key="9">
    <source>
        <dbReference type="Proteomes" id="UP000001640"/>
    </source>
</evidence>
<dbReference type="SUPFAM" id="SSF50044">
    <property type="entry name" value="SH3-domain"/>
    <property type="match status" value="2"/>
</dbReference>
<accession>G0VBI0</accession>
<feature type="domain" description="PX" evidence="6">
    <location>
        <begin position="284"/>
        <end position="410"/>
    </location>
</feature>
<dbReference type="PROSITE" id="PS50195">
    <property type="entry name" value="PX"/>
    <property type="match status" value="1"/>
</dbReference>
<dbReference type="STRING" id="1064592.G0VBI0"/>
<reference key="2">
    <citation type="submission" date="2011-08" db="EMBL/GenBank/DDBJ databases">
        <title>Genome sequence of Naumovozyma castellii.</title>
        <authorList>
            <person name="Gordon J.L."/>
            <person name="Armisen D."/>
            <person name="Proux-Wera E."/>
            <person name="OhEigeartaigh S.S."/>
            <person name="Byrne K.P."/>
            <person name="Wolfe K.H."/>
        </authorList>
    </citation>
    <scope>NUCLEOTIDE SEQUENCE</scope>
    <source>
        <strain>Type strain:CBS 4309</strain>
    </source>
</reference>
<dbReference type="InParanoid" id="G0VBI0"/>
<dbReference type="InterPro" id="IPR000270">
    <property type="entry name" value="PB1_dom"/>
</dbReference>
<dbReference type="GO" id="GO:0045185">
    <property type="term" value="P:maintenance of protein location"/>
    <property type="evidence" value="ECO:0007669"/>
    <property type="project" value="EnsemblFungi"/>
</dbReference>
<dbReference type="GO" id="GO:0030674">
    <property type="term" value="F:protein-macromolecule adaptor activity"/>
    <property type="evidence" value="ECO:0007669"/>
    <property type="project" value="TreeGrafter"/>
</dbReference>
<evidence type="ECO:0000256" key="1">
    <source>
        <dbReference type="ARBA" id="ARBA00022443"/>
    </source>
</evidence>
<dbReference type="SMART" id="SM00666">
    <property type="entry name" value="PB1"/>
    <property type="match status" value="1"/>
</dbReference>
<dbReference type="InterPro" id="IPR053793">
    <property type="entry name" value="PB1-like"/>
</dbReference>
<dbReference type="Pfam" id="PF00018">
    <property type="entry name" value="SH3_1"/>
    <property type="match status" value="2"/>
</dbReference>
<dbReference type="GO" id="GO:0032266">
    <property type="term" value="F:phosphatidylinositol-3-phosphate binding"/>
    <property type="evidence" value="ECO:0007669"/>
    <property type="project" value="EnsemblFungi"/>
</dbReference>
<evidence type="ECO:0000256" key="3">
    <source>
        <dbReference type="PROSITE-ProRule" id="PRU00192"/>
    </source>
</evidence>
<dbReference type="CDD" id="cd05992">
    <property type="entry name" value="PB1"/>
    <property type="match status" value="1"/>
</dbReference>
<sequence length="554" mass="62187">MLKNLKLSKRDSHGSKGRITSADISTPTNSQESANVIKHMKTIPLRHGSTHSTGRNSNSINRFSKDILSPEKVIKALYNYHSQTPNEVSFVEGEFFYVINETEEWYEASNPSNGKKGMVPKSYFEEFDRTRPASIGGTLNPKRTSQTSSMEQSKMGSLYAIVLYDFKAEKSDELTAYAGENLFICAHHNYEWFIAKPIGRLGGPGLVPVGFVSIVEIATGYATGNDVIDDIKSVNLPTVQEWKTNIAKYKASNINLGTAEPSSSYMEDIMEDAVPSSHANGGEDESEMIISASVDSFGLEDDKYWFALNCNLLNGKSRKLKRYYQDFYELQVQLLDSFPAEAGKLRDSSGNWTKRILPYIPGPVPFITETITKRRREDLNVYVSDLIRLPDYISGSTMVRALFKLRDNGYDEERSQQATINVAKDGDTAVFQGENNINNNEDHTLTREDLNIQEKLSSLSISTKSVSQSRPPSTSQSSAKTTKIKFYYKDDIFALKLNADITFEELYSKIAPRIDTAKFKLQIRLSDGDAEEIKTDEQVKQVLQAKLKISVHDC</sequence>
<dbReference type="SMART" id="SM00312">
    <property type="entry name" value="PX"/>
    <property type="match status" value="1"/>
</dbReference>
<dbReference type="InterPro" id="IPR035549">
    <property type="entry name" value="Bem1/Scd2_SH3_2"/>
</dbReference>
<evidence type="ECO:0000259" key="5">
    <source>
        <dbReference type="PROSITE" id="PS50002"/>
    </source>
</evidence>
<dbReference type="GO" id="GO:0005934">
    <property type="term" value="C:cellular bud tip"/>
    <property type="evidence" value="ECO:0007669"/>
    <property type="project" value="EnsemblFungi"/>
</dbReference>
<dbReference type="InterPro" id="IPR035548">
    <property type="entry name" value="Bem1/Scd2_SH3_1"/>
</dbReference>
<dbReference type="Gene3D" id="3.30.1520.10">
    <property type="entry name" value="Phox-like domain"/>
    <property type="match status" value="1"/>
</dbReference>
<keyword evidence="2" id="KW-0677">Repeat</keyword>
<feature type="domain" description="PB1" evidence="7">
    <location>
        <begin position="481"/>
        <end position="554"/>
    </location>
</feature>
<dbReference type="InterPro" id="IPR035550">
    <property type="entry name" value="Bem1/Scd2_PX"/>
</dbReference>
<dbReference type="GO" id="GO:0000131">
    <property type="term" value="C:incipient cellular bud site"/>
    <property type="evidence" value="ECO:0007669"/>
    <property type="project" value="EnsemblFungi"/>
</dbReference>
<dbReference type="InterPro" id="IPR001452">
    <property type="entry name" value="SH3_domain"/>
</dbReference>
<evidence type="ECO:0000259" key="7">
    <source>
        <dbReference type="PROSITE" id="PS51745"/>
    </source>
</evidence>
<dbReference type="RefSeq" id="XP_003674680.1">
    <property type="nucleotide sequence ID" value="XM_003674632.1"/>
</dbReference>
<dbReference type="InterPro" id="IPR036028">
    <property type="entry name" value="SH3-like_dom_sf"/>
</dbReference>
<dbReference type="SUPFAM" id="SSF54277">
    <property type="entry name" value="CAD &amp; PB1 domains"/>
    <property type="match status" value="1"/>
</dbReference>
<evidence type="ECO:0000259" key="6">
    <source>
        <dbReference type="PROSITE" id="PS50195"/>
    </source>
</evidence>
<evidence type="ECO:0008006" key="10">
    <source>
        <dbReference type="Google" id="ProtNLM"/>
    </source>
</evidence>
<dbReference type="InterPro" id="IPR036871">
    <property type="entry name" value="PX_dom_sf"/>
</dbReference>
<dbReference type="SMART" id="SM00326">
    <property type="entry name" value="SH3"/>
    <property type="match status" value="2"/>
</dbReference>
<dbReference type="GO" id="GO:0120157">
    <property type="term" value="C:PAR polarity complex"/>
    <property type="evidence" value="ECO:0007669"/>
    <property type="project" value="EnsemblFungi"/>
</dbReference>
<dbReference type="HOGENOM" id="CLU_014957_0_1_1"/>
<dbReference type="Pfam" id="PF00564">
    <property type="entry name" value="PB1"/>
    <property type="match status" value="1"/>
</dbReference>
<feature type="domain" description="SH3" evidence="5">
    <location>
        <begin position="69"/>
        <end position="129"/>
    </location>
</feature>
<dbReference type="CDD" id="cd11878">
    <property type="entry name" value="SH3_Bem1p_1"/>
    <property type="match status" value="1"/>
</dbReference>
<dbReference type="PROSITE" id="PS50002">
    <property type="entry name" value="SH3"/>
    <property type="match status" value="2"/>
</dbReference>
<reference evidence="8 9" key="1">
    <citation type="journal article" date="2011" name="Proc. Natl. Acad. Sci. U.S.A.">
        <title>Evolutionary erosion of yeast sex chromosomes by mating-type switching accidents.</title>
        <authorList>
            <person name="Gordon J.L."/>
            <person name="Armisen D."/>
            <person name="Proux-Wera E."/>
            <person name="Oheigeartaigh S.S."/>
            <person name="Byrne K.P."/>
            <person name="Wolfe K.H."/>
        </authorList>
    </citation>
    <scope>NUCLEOTIDE SEQUENCE [LARGE SCALE GENOMIC DNA]</scope>
    <source>
        <strain evidence="9">ATCC 76901 / BCRC 22586 / CBS 4309 / NBRC 1992 / NRRL Y-12630</strain>
    </source>
</reference>
<dbReference type="SUPFAM" id="SSF64268">
    <property type="entry name" value="PX domain"/>
    <property type="match status" value="1"/>
</dbReference>